<dbReference type="KEGG" id="mlr:MELLADRAFT_114031"/>
<feature type="compositionally biased region" description="Polar residues" evidence="1">
    <location>
        <begin position="1"/>
        <end position="10"/>
    </location>
</feature>
<evidence type="ECO:0000313" key="4">
    <source>
        <dbReference type="Proteomes" id="UP000001072"/>
    </source>
</evidence>
<dbReference type="AlphaFoldDB" id="F4SBX4"/>
<evidence type="ECO:0000256" key="1">
    <source>
        <dbReference type="SAM" id="MobiDB-lite"/>
    </source>
</evidence>
<accession>F4SBX4</accession>
<dbReference type="InParanoid" id="F4SBX4"/>
<dbReference type="EMBL" id="GL883196">
    <property type="protein sequence ID" value="EGF97855.1"/>
    <property type="molecule type" value="Genomic_DNA"/>
</dbReference>
<sequence>MSYASITAQHTLPPDQQPKPDPSLLEGPTNDLASQHAHQTSLPDVNHKLNVVPNDWSGKTQFEEDLNRSREEKDTNNSSESSSDLGTTPTKKSINHQQNKSKRPADRLDKVTKKARREIHSPQNQFGLLSVLNVGVLAGVGWMVFMNWDRKRWDRRIVSATVIGLGALFGSQGYLGGLLYSQKKRASS</sequence>
<feature type="region of interest" description="Disordered" evidence="1">
    <location>
        <begin position="1"/>
        <end position="116"/>
    </location>
</feature>
<keyword evidence="2" id="KW-0472">Membrane</keyword>
<dbReference type="STRING" id="747676.F4SBX4"/>
<dbReference type="VEuPathDB" id="FungiDB:MELLADRAFT_114031"/>
<dbReference type="Proteomes" id="UP000001072">
    <property type="component" value="Unassembled WGS sequence"/>
</dbReference>
<dbReference type="OrthoDB" id="2553651at2759"/>
<gene>
    <name evidence="3" type="ORF">MELLADRAFT_114031</name>
</gene>
<evidence type="ECO:0000256" key="2">
    <source>
        <dbReference type="SAM" id="Phobius"/>
    </source>
</evidence>
<evidence type="ECO:0000313" key="3">
    <source>
        <dbReference type="EMBL" id="EGF97855.1"/>
    </source>
</evidence>
<dbReference type="RefSeq" id="XP_007418882.1">
    <property type="nucleotide sequence ID" value="XM_007418820.1"/>
</dbReference>
<keyword evidence="4" id="KW-1185">Reference proteome</keyword>
<keyword evidence="2" id="KW-0812">Transmembrane</keyword>
<feature type="compositionally biased region" description="Basic and acidic residues" evidence="1">
    <location>
        <begin position="61"/>
        <end position="75"/>
    </location>
</feature>
<dbReference type="GeneID" id="18925185"/>
<proteinExistence type="predicted"/>
<feature type="compositionally biased region" description="Polar residues" evidence="1">
    <location>
        <begin position="31"/>
        <end position="43"/>
    </location>
</feature>
<dbReference type="HOGENOM" id="CLU_095754_0_0_1"/>
<feature type="transmembrane region" description="Helical" evidence="2">
    <location>
        <begin position="126"/>
        <end position="145"/>
    </location>
</feature>
<organism evidence="4">
    <name type="scientific">Melampsora larici-populina (strain 98AG31 / pathotype 3-4-7)</name>
    <name type="common">Poplar leaf rust fungus</name>
    <dbReference type="NCBI Taxonomy" id="747676"/>
    <lineage>
        <taxon>Eukaryota</taxon>
        <taxon>Fungi</taxon>
        <taxon>Dikarya</taxon>
        <taxon>Basidiomycota</taxon>
        <taxon>Pucciniomycotina</taxon>
        <taxon>Pucciniomycetes</taxon>
        <taxon>Pucciniales</taxon>
        <taxon>Melampsoraceae</taxon>
        <taxon>Melampsora</taxon>
    </lineage>
</organism>
<name>F4SBX4_MELLP</name>
<feature type="transmembrane region" description="Helical" evidence="2">
    <location>
        <begin position="157"/>
        <end position="180"/>
    </location>
</feature>
<keyword evidence="2" id="KW-1133">Transmembrane helix</keyword>
<feature type="compositionally biased region" description="Polar residues" evidence="1">
    <location>
        <begin position="76"/>
        <end position="98"/>
    </location>
</feature>
<feature type="compositionally biased region" description="Basic and acidic residues" evidence="1">
    <location>
        <begin position="103"/>
        <end position="112"/>
    </location>
</feature>
<dbReference type="eggNOG" id="ENOG502SCDT">
    <property type="taxonomic scope" value="Eukaryota"/>
</dbReference>
<reference evidence="4" key="1">
    <citation type="journal article" date="2011" name="Proc. Natl. Acad. Sci. U.S.A.">
        <title>Obligate biotrophy features unraveled by the genomic analysis of rust fungi.</title>
        <authorList>
            <person name="Duplessis S."/>
            <person name="Cuomo C.A."/>
            <person name="Lin Y.-C."/>
            <person name="Aerts A."/>
            <person name="Tisserant E."/>
            <person name="Veneault-Fourrey C."/>
            <person name="Joly D.L."/>
            <person name="Hacquard S."/>
            <person name="Amselem J."/>
            <person name="Cantarel B.L."/>
            <person name="Chiu R."/>
            <person name="Coutinho P.M."/>
            <person name="Feau N."/>
            <person name="Field M."/>
            <person name="Frey P."/>
            <person name="Gelhaye E."/>
            <person name="Goldberg J."/>
            <person name="Grabherr M.G."/>
            <person name="Kodira C.D."/>
            <person name="Kohler A."/>
            <person name="Kuees U."/>
            <person name="Lindquist E.A."/>
            <person name="Lucas S.M."/>
            <person name="Mago R."/>
            <person name="Mauceli E."/>
            <person name="Morin E."/>
            <person name="Murat C."/>
            <person name="Pangilinan J.L."/>
            <person name="Park R."/>
            <person name="Pearson M."/>
            <person name="Quesneville H."/>
            <person name="Rouhier N."/>
            <person name="Sakthikumar S."/>
            <person name="Salamov A.A."/>
            <person name="Schmutz J."/>
            <person name="Selles B."/>
            <person name="Shapiro H."/>
            <person name="Tanguay P."/>
            <person name="Tuskan G.A."/>
            <person name="Henrissat B."/>
            <person name="Van de Peer Y."/>
            <person name="Rouze P."/>
            <person name="Ellis J.G."/>
            <person name="Dodds P.N."/>
            <person name="Schein J.E."/>
            <person name="Zhong S."/>
            <person name="Hamelin R.C."/>
            <person name="Grigoriev I.V."/>
            <person name="Szabo L.J."/>
            <person name="Martin F."/>
        </authorList>
    </citation>
    <scope>NUCLEOTIDE SEQUENCE [LARGE SCALE GENOMIC DNA]</scope>
    <source>
        <strain evidence="4">98AG31 / pathotype 3-4-7</strain>
    </source>
</reference>
<protein>
    <submittedName>
        <fullName evidence="3">Uncharacterized protein</fullName>
    </submittedName>
</protein>